<reference evidence="3 4" key="1">
    <citation type="submission" date="2024-01" db="EMBL/GenBank/DDBJ databases">
        <title>A draft genome for a cacao thread blight-causing isolate of Paramarasmius palmivorus.</title>
        <authorList>
            <person name="Baruah I.K."/>
            <person name="Bukari Y."/>
            <person name="Amoako-Attah I."/>
            <person name="Meinhardt L.W."/>
            <person name="Bailey B.A."/>
            <person name="Cohen S.P."/>
        </authorList>
    </citation>
    <scope>NUCLEOTIDE SEQUENCE [LARGE SCALE GENOMIC DNA]</scope>
    <source>
        <strain evidence="3 4">GH-12</strain>
    </source>
</reference>
<dbReference type="Gene3D" id="1.10.510.10">
    <property type="entry name" value="Transferase(Phosphotransferase) domain 1"/>
    <property type="match status" value="1"/>
</dbReference>
<evidence type="ECO:0000256" key="1">
    <source>
        <dbReference type="SAM" id="MobiDB-lite"/>
    </source>
</evidence>
<sequence>MQQMRQSDQAEVRDLLHQILSSHAEIRQIVELQRAGDRVAEPIMAAGQNELRNLREILGNESTGSNISGSPEHDSSLTGSPNDPPSPRDGQRYLSYQRGLMNLHKATGIPPTVKVLDGEVTKEGEIPFAGGPYSDIWFGKWLGEEKAWASKFKQELNLWTTLDHDHILPFYGIVTDLGPNIHMVSPWQEHGNALDYVKKHPDADKMQLVSGAASGFAYLHSQNIVHGDVKCANILVNSTGKACICDFGVSKVIEEVTERSASQTLTTSGSVRWLAPELIEGSMPSPSKACDVYSFAMTILELYTGKHPWADLRRDASVIHDVIILKRTPGRPVAESIPDRVWDMMLECWQRDASSRPQMGDIAFALGDVAGK</sequence>
<gene>
    <name evidence="3" type="ORF">VNI00_000543</name>
</gene>
<keyword evidence="4" id="KW-1185">Reference proteome</keyword>
<dbReference type="Pfam" id="PF07714">
    <property type="entry name" value="PK_Tyr_Ser-Thr"/>
    <property type="match status" value="1"/>
</dbReference>
<proteinExistence type="predicted"/>
<dbReference type="GO" id="GO:0004674">
    <property type="term" value="F:protein serine/threonine kinase activity"/>
    <property type="evidence" value="ECO:0007669"/>
    <property type="project" value="TreeGrafter"/>
</dbReference>
<dbReference type="PANTHER" id="PTHR44329">
    <property type="entry name" value="SERINE/THREONINE-PROTEIN KINASE TNNI3K-RELATED"/>
    <property type="match status" value="1"/>
</dbReference>
<evidence type="ECO:0000313" key="4">
    <source>
        <dbReference type="Proteomes" id="UP001383192"/>
    </source>
</evidence>
<dbReference type="EMBL" id="JAYKXP010000002">
    <property type="protein sequence ID" value="KAK7060810.1"/>
    <property type="molecule type" value="Genomic_DNA"/>
</dbReference>
<organism evidence="3 4">
    <name type="scientific">Paramarasmius palmivorus</name>
    <dbReference type="NCBI Taxonomy" id="297713"/>
    <lineage>
        <taxon>Eukaryota</taxon>
        <taxon>Fungi</taxon>
        <taxon>Dikarya</taxon>
        <taxon>Basidiomycota</taxon>
        <taxon>Agaricomycotina</taxon>
        <taxon>Agaricomycetes</taxon>
        <taxon>Agaricomycetidae</taxon>
        <taxon>Agaricales</taxon>
        <taxon>Marasmiineae</taxon>
        <taxon>Marasmiaceae</taxon>
        <taxon>Paramarasmius</taxon>
    </lineage>
</organism>
<dbReference type="SUPFAM" id="SSF56112">
    <property type="entry name" value="Protein kinase-like (PK-like)"/>
    <property type="match status" value="1"/>
</dbReference>
<dbReference type="InterPro" id="IPR011009">
    <property type="entry name" value="Kinase-like_dom_sf"/>
</dbReference>
<dbReference type="PANTHER" id="PTHR44329:SF214">
    <property type="entry name" value="PROTEIN KINASE DOMAIN-CONTAINING PROTEIN"/>
    <property type="match status" value="1"/>
</dbReference>
<feature type="region of interest" description="Disordered" evidence="1">
    <location>
        <begin position="60"/>
        <end position="91"/>
    </location>
</feature>
<dbReference type="PROSITE" id="PS50011">
    <property type="entry name" value="PROTEIN_KINASE_DOM"/>
    <property type="match status" value="1"/>
</dbReference>
<dbReference type="SMART" id="SM00220">
    <property type="entry name" value="S_TKc"/>
    <property type="match status" value="1"/>
</dbReference>
<name>A0AAW0E956_9AGAR</name>
<dbReference type="InterPro" id="IPR001245">
    <property type="entry name" value="Ser-Thr/Tyr_kinase_cat_dom"/>
</dbReference>
<feature type="compositionally biased region" description="Polar residues" evidence="1">
    <location>
        <begin position="60"/>
        <end position="69"/>
    </location>
</feature>
<dbReference type="AlphaFoldDB" id="A0AAW0E956"/>
<comment type="caution">
    <text evidence="3">The sequence shown here is derived from an EMBL/GenBank/DDBJ whole genome shotgun (WGS) entry which is preliminary data.</text>
</comment>
<protein>
    <recommendedName>
        <fullName evidence="2">Protein kinase domain-containing protein</fullName>
    </recommendedName>
</protein>
<dbReference type="Proteomes" id="UP001383192">
    <property type="component" value="Unassembled WGS sequence"/>
</dbReference>
<dbReference type="InterPro" id="IPR051681">
    <property type="entry name" value="Ser/Thr_Kinases-Pseudokinases"/>
</dbReference>
<dbReference type="InterPro" id="IPR000719">
    <property type="entry name" value="Prot_kinase_dom"/>
</dbReference>
<dbReference type="InterPro" id="IPR008271">
    <property type="entry name" value="Ser/Thr_kinase_AS"/>
</dbReference>
<dbReference type="PROSITE" id="PS00108">
    <property type="entry name" value="PROTEIN_KINASE_ST"/>
    <property type="match status" value="1"/>
</dbReference>
<accession>A0AAW0E956</accession>
<feature type="domain" description="Protein kinase" evidence="2">
    <location>
        <begin position="52"/>
        <end position="372"/>
    </location>
</feature>
<dbReference type="GO" id="GO:0005524">
    <property type="term" value="F:ATP binding"/>
    <property type="evidence" value="ECO:0007669"/>
    <property type="project" value="InterPro"/>
</dbReference>
<dbReference type="PRINTS" id="PR00109">
    <property type="entry name" value="TYRKINASE"/>
</dbReference>
<evidence type="ECO:0000259" key="2">
    <source>
        <dbReference type="PROSITE" id="PS50011"/>
    </source>
</evidence>
<evidence type="ECO:0000313" key="3">
    <source>
        <dbReference type="EMBL" id="KAK7060810.1"/>
    </source>
</evidence>